<dbReference type="InterPro" id="IPR029002">
    <property type="entry name" value="PLPC/GPLD1"/>
</dbReference>
<dbReference type="RefSeq" id="WP_154459205.1">
    <property type="nucleotide sequence ID" value="NZ_JAQYTQ010000048.1"/>
</dbReference>
<sequence length="317" mass="37228">MPNIITHTLFADEVNDILPYDFNKKLLEIGSNGPDFLFFHGCSPKHISKDGTLRHLGSIAHQGHINDFYKQALKTIREEKDEDTKENMISYISGHLCHWALDCTVHPYVFYRTGNCKNESGWWHHRFESVLDSIVLKVKREQTIKDFKAYQICECTKEQAKAIVRIYMAVSRNVFSLSIHPYQLWESLQDWYTIQKLLYDASGRKWQTIYDIETLLHKENMLSGLIVPNEPEDPFDTCNLLHKQWMHPCDDTKVYTSDFFELYEKAKELACQVIPLFIEAIDSKEKEEILLNTIGNRNYNLGISDNRKMKFFDLVFE</sequence>
<evidence type="ECO:0000313" key="2">
    <source>
        <dbReference type="EMBL" id="MSS00737.1"/>
    </source>
</evidence>
<gene>
    <name evidence="2" type="ORF">FYJ50_01150</name>
</gene>
<name>A0A7X2T2U3_9FIRM</name>
<feature type="domain" description="Phospholipase C/D" evidence="1">
    <location>
        <begin position="6"/>
        <end position="151"/>
    </location>
</feature>
<protein>
    <submittedName>
        <fullName evidence="2">Zinc dependent phospholipase C family protein</fullName>
    </submittedName>
</protein>
<comment type="caution">
    <text evidence="2">The sequence shown here is derived from an EMBL/GenBank/DDBJ whole genome shotgun (WGS) entry which is preliminary data.</text>
</comment>
<evidence type="ECO:0000313" key="3">
    <source>
        <dbReference type="Proteomes" id="UP000470082"/>
    </source>
</evidence>
<reference evidence="2 3" key="1">
    <citation type="submission" date="2019-08" db="EMBL/GenBank/DDBJ databases">
        <title>In-depth cultivation of the pig gut microbiome towards novel bacterial diversity and tailored functional studies.</title>
        <authorList>
            <person name="Wylensek D."/>
            <person name="Hitch T.C.A."/>
            <person name="Clavel T."/>
        </authorList>
    </citation>
    <scope>NUCLEOTIDE SEQUENCE [LARGE SCALE GENOMIC DNA]</scope>
    <source>
        <strain evidence="2 3">LKV-178-WT-2G</strain>
    </source>
</reference>
<keyword evidence="3" id="KW-1185">Reference proteome</keyword>
<dbReference type="Pfam" id="PF00882">
    <property type="entry name" value="Zn_dep_PLPC"/>
    <property type="match status" value="1"/>
</dbReference>
<dbReference type="Proteomes" id="UP000470082">
    <property type="component" value="Unassembled WGS sequence"/>
</dbReference>
<accession>A0A7X2T2U3</accession>
<dbReference type="AlphaFoldDB" id="A0A7X2T2U3"/>
<evidence type="ECO:0000259" key="1">
    <source>
        <dbReference type="Pfam" id="PF00882"/>
    </source>
</evidence>
<organism evidence="2 3">
    <name type="scientific">Floccifex porci</name>
    <dbReference type="NCBI Taxonomy" id="2606629"/>
    <lineage>
        <taxon>Bacteria</taxon>
        <taxon>Bacillati</taxon>
        <taxon>Bacillota</taxon>
        <taxon>Erysipelotrichia</taxon>
        <taxon>Erysipelotrichales</taxon>
        <taxon>Erysipelotrichaceae</taxon>
        <taxon>Floccifex</taxon>
    </lineage>
</organism>
<proteinExistence type="predicted"/>
<dbReference type="EMBL" id="VUMM01000001">
    <property type="protein sequence ID" value="MSS00737.1"/>
    <property type="molecule type" value="Genomic_DNA"/>
</dbReference>